<reference evidence="3 4" key="1">
    <citation type="journal article" date="2013" name="Curr. Biol.">
        <title>The Genome of the Foraminiferan Reticulomyxa filosa.</title>
        <authorList>
            <person name="Glockner G."/>
            <person name="Hulsmann N."/>
            <person name="Schleicher M."/>
            <person name="Noegel A.A."/>
            <person name="Eichinger L."/>
            <person name="Gallinger C."/>
            <person name="Pawlowski J."/>
            <person name="Sierra R."/>
            <person name="Euteneuer U."/>
            <person name="Pillet L."/>
            <person name="Moustafa A."/>
            <person name="Platzer M."/>
            <person name="Groth M."/>
            <person name="Szafranski K."/>
            <person name="Schliwa M."/>
        </authorList>
    </citation>
    <scope>NUCLEOTIDE SEQUENCE [LARGE SCALE GENOMIC DNA]</scope>
</reference>
<evidence type="ECO:0000256" key="1">
    <source>
        <dbReference type="SAM" id="Phobius"/>
    </source>
</evidence>
<keyword evidence="1" id="KW-0472">Membrane</keyword>
<dbReference type="EMBL" id="ASPP01017256">
    <property type="protein sequence ID" value="ETO17109.1"/>
    <property type="molecule type" value="Genomic_DNA"/>
</dbReference>
<keyword evidence="2" id="KW-0732">Signal</keyword>
<sequence>MFHFLHNIVALPLCLSLRPLLTQECINHIKLAKFGYYFKKKILLVLFEDFSFFFLLQEENKCEHIKFQSLMFLHSSFIQKIQIKTIFVCIVILIFLKMKWYFNEFVLSEWQAKQMDKFTVLERVQNKPGKDIKENKIPIIFLFGDNEKDKTRNTKTEQRLGTYGQASVAGKVGFENEVCCGIVTMWHFVCTCACTYILLLSLCPLTCHNQTNRQKN</sequence>
<proteinExistence type="predicted"/>
<name>X6MTD0_RETFI</name>
<feature type="transmembrane region" description="Helical" evidence="1">
    <location>
        <begin position="185"/>
        <end position="207"/>
    </location>
</feature>
<protein>
    <submittedName>
        <fullName evidence="3">Uncharacterized protein</fullName>
    </submittedName>
</protein>
<keyword evidence="1" id="KW-1133">Transmembrane helix</keyword>
<feature type="signal peptide" evidence="2">
    <location>
        <begin position="1"/>
        <end position="16"/>
    </location>
</feature>
<gene>
    <name evidence="3" type="ORF">RFI_20226</name>
</gene>
<evidence type="ECO:0000313" key="4">
    <source>
        <dbReference type="Proteomes" id="UP000023152"/>
    </source>
</evidence>
<keyword evidence="1" id="KW-0812">Transmembrane</keyword>
<dbReference type="AlphaFoldDB" id="X6MTD0"/>
<organism evidence="3 4">
    <name type="scientific">Reticulomyxa filosa</name>
    <dbReference type="NCBI Taxonomy" id="46433"/>
    <lineage>
        <taxon>Eukaryota</taxon>
        <taxon>Sar</taxon>
        <taxon>Rhizaria</taxon>
        <taxon>Retaria</taxon>
        <taxon>Foraminifera</taxon>
        <taxon>Monothalamids</taxon>
        <taxon>Reticulomyxidae</taxon>
        <taxon>Reticulomyxa</taxon>
    </lineage>
</organism>
<comment type="caution">
    <text evidence="3">The sequence shown here is derived from an EMBL/GenBank/DDBJ whole genome shotgun (WGS) entry which is preliminary data.</text>
</comment>
<accession>X6MTD0</accession>
<dbReference type="Proteomes" id="UP000023152">
    <property type="component" value="Unassembled WGS sequence"/>
</dbReference>
<evidence type="ECO:0000256" key="2">
    <source>
        <dbReference type="SAM" id="SignalP"/>
    </source>
</evidence>
<evidence type="ECO:0000313" key="3">
    <source>
        <dbReference type="EMBL" id="ETO17109.1"/>
    </source>
</evidence>
<keyword evidence="4" id="KW-1185">Reference proteome</keyword>
<feature type="chain" id="PRO_5004975908" evidence="2">
    <location>
        <begin position="17"/>
        <end position="216"/>
    </location>
</feature>